<evidence type="ECO:0000313" key="8">
    <source>
        <dbReference type="Proteomes" id="UP000772434"/>
    </source>
</evidence>
<evidence type="ECO:0000256" key="5">
    <source>
        <dbReference type="SAM" id="MobiDB-lite"/>
    </source>
</evidence>
<keyword evidence="4" id="KW-0539">Nucleus</keyword>
<evidence type="ECO:0000256" key="1">
    <source>
        <dbReference type="ARBA" id="ARBA00004123"/>
    </source>
</evidence>
<accession>A0A9P5PVS7</accession>
<organism evidence="7 8">
    <name type="scientific">Rhodocollybia butyracea</name>
    <dbReference type="NCBI Taxonomy" id="206335"/>
    <lineage>
        <taxon>Eukaryota</taxon>
        <taxon>Fungi</taxon>
        <taxon>Dikarya</taxon>
        <taxon>Basidiomycota</taxon>
        <taxon>Agaricomycotina</taxon>
        <taxon>Agaricomycetes</taxon>
        <taxon>Agaricomycetidae</taxon>
        <taxon>Agaricales</taxon>
        <taxon>Marasmiineae</taxon>
        <taxon>Omphalotaceae</taxon>
        <taxon>Rhodocollybia</taxon>
    </lineage>
</organism>
<reference evidence="7" key="1">
    <citation type="submission" date="2020-11" db="EMBL/GenBank/DDBJ databases">
        <authorList>
            <consortium name="DOE Joint Genome Institute"/>
            <person name="Ahrendt S."/>
            <person name="Riley R."/>
            <person name="Andreopoulos W."/>
            <person name="Labutti K."/>
            <person name="Pangilinan J."/>
            <person name="Ruiz-Duenas F.J."/>
            <person name="Barrasa J.M."/>
            <person name="Sanchez-Garcia M."/>
            <person name="Camarero S."/>
            <person name="Miyauchi S."/>
            <person name="Serrano A."/>
            <person name="Linde D."/>
            <person name="Babiker R."/>
            <person name="Drula E."/>
            <person name="Ayuso-Fernandez I."/>
            <person name="Pacheco R."/>
            <person name="Padilla G."/>
            <person name="Ferreira P."/>
            <person name="Barriuso J."/>
            <person name="Kellner H."/>
            <person name="Castanera R."/>
            <person name="Alfaro M."/>
            <person name="Ramirez L."/>
            <person name="Pisabarro A.G."/>
            <person name="Kuo A."/>
            <person name="Tritt A."/>
            <person name="Lipzen A."/>
            <person name="He G."/>
            <person name="Yan M."/>
            <person name="Ng V."/>
            <person name="Cullen D."/>
            <person name="Martin F."/>
            <person name="Rosso M.-N."/>
            <person name="Henrissat B."/>
            <person name="Hibbett D."/>
            <person name="Martinez A.T."/>
            <person name="Grigoriev I.V."/>
        </authorList>
    </citation>
    <scope>NUCLEOTIDE SEQUENCE</scope>
    <source>
        <strain evidence="7">AH 40177</strain>
    </source>
</reference>
<dbReference type="PANTHER" id="PTHR46910">
    <property type="entry name" value="TRANSCRIPTION FACTOR PDR1"/>
    <property type="match status" value="1"/>
</dbReference>
<evidence type="ECO:0000256" key="4">
    <source>
        <dbReference type="ARBA" id="ARBA00023242"/>
    </source>
</evidence>
<dbReference type="SMART" id="SM00906">
    <property type="entry name" value="Fungal_trans"/>
    <property type="match status" value="1"/>
</dbReference>
<name>A0A9P5PVS7_9AGAR</name>
<dbReference type="GO" id="GO:0005634">
    <property type="term" value="C:nucleus"/>
    <property type="evidence" value="ECO:0007669"/>
    <property type="project" value="UniProtKB-SubCell"/>
</dbReference>
<gene>
    <name evidence="7" type="ORF">BDP27DRAFT_1326470</name>
</gene>
<dbReference type="EMBL" id="JADNRY010000056">
    <property type="protein sequence ID" value="KAF9068900.1"/>
    <property type="molecule type" value="Genomic_DNA"/>
</dbReference>
<keyword evidence="3" id="KW-0238">DNA-binding</keyword>
<dbReference type="CDD" id="cd12148">
    <property type="entry name" value="fungal_TF_MHR"/>
    <property type="match status" value="1"/>
</dbReference>
<dbReference type="Pfam" id="PF04082">
    <property type="entry name" value="Fungal_trans"/>
    <property type="match status" value="1"/>
</dbReference>
<evidence type="ECO:0000313" key="7">
    <source>
        <dbReference type="EMBL" id="KAF9068900.1"/>
    </source>
</evidence>
<evidence type="ECO:0000256" key="2">
    <source>
        <dbReference type="ARBA" id="ARBA00022723"/>
    </source>
</evidence>
<dbReference type="OrthoDB" id="4456959at2759"/>
<comment type="subcellular location">
    <subcellularLocation>
        <location evidence="1">Nucleus</location>
    </subcellularLocation>
</comment>
<comment type="caution">
    <text evidence="7">The sequence shown here is derived from an EMBL/GenBank/DDBJ whole genome shotgun (WGS) entry which is preliminary data.</text>
</comment>
<dbReference type="GO" id="GO:0003700">
    <property type="term" value="F:DNA-binding transcription factor activity"/>
    <property type="evidence" value="ECO:0007669"/>
    <property type="project" value="InterPro"/>
</dbReference>
<evidence type="ECO:0000259" key="6">
    <source>
        <dbReference type="SMART" id="SM00906"/>
    </source>
</evidence>
<proteinExistence type="predicted"/>
<dbReference type="Proteomes" id="UP000772434">
    <property type="component" value="Unassembled WGS sequence"/>
</dbReference>
<protein>
    <submittedName>
        <fullName evidence="7">Fungal-specific transcription factor domain-containing protein</fullName>
    </submittedName>
</protein>
<sequence>MLLDFAYHIRSLERRISHWRQAATQSEIYTMVQPIDSSNTPEVKSGNPDDGTESDNLSSESDVALTLASSLRNLSLHKNSPVSSGQRHFGQSSNVMMIQTAAKIKQEILGGQPSYHESRRPQFWEIPTWQRKLEQPRSSLIFPEADLLLQLIELYFQRVQPYVPLLHYPSFSRSVSECLHLQDHSFGIVVLGVCAVASRYSHDPRCLETGTTSPHSLGWSYYKQMTPRTLFTEPPNLYDLQYCCLSVLYLLGTFASDTVWSIIGTGLRYGQEMGLHRKKKKRPEGQPAWWTVQSELCTRAYWVLINMDTWISISYGRPKATTSDDFDLELPMDCDDEYPSKSSFFIYHCQLLEIAGSMHRAIYSVHRPRFWKRMGIFGPNWDQKAVIELDSALNEWFASLPEHLKWDPNGEDSLFMRQAGALHAGYYWLQMKIHGQFFQTIYSQSRSGSKSEFPELPTMPILMNAAKSTVRILGVQSQLQVDPPGPFMIPIFNAAIVLLLGSWMKRNTLDSSKDMQAVARCLEIISSYEDRYVLAGRLYDIIHSVMNMGAQHFQTTSTSAPAKSDDTHYTSVYPRSPLSLFETVRGFETNGSSLSYGQNSMASTTAASLPVSDLFELTSFPDFVEPGSALPSEENWTTFMAQVDELLQSVSGGLPT</sequence>
<dbReference type="GO" id="GO:0006351">
    <property type="term" value="P:DNA-templated transcription"/>
    <property type="evidence" value="ECO:0007669"/>
    <property type="project" value="InterPro"/>
</dbReference>
<dbReference type="PANTHER" id="PTHR46910:SF3">
    <property type="entry name" value="HALOTOLERANCE PROTEIN 9-RELATED"/>
    <property type="match status" value="1"/>
</dbReference>
<feature type="region of interest" description="Disordered" evidence="5">
    <location>
        <begin position="31"/>
        <end position="59"/>
    </location>
</feature>
<dbReference type="InterPro" id="IPR050987">
    <property type="entry name" value="AtrR-like"/>
</dbReference>
<evidence type="ECO:0000256" key="3">
    <source>
        <dbReference type="ARBA" id="ARBA00023125"/>
    </source>
</evidence>
<feature type="domain" description="Xylanolytic transcriptional activator regulatory" evidence="6">
    <location>
        <begin position="259"/>
        <end position="337"/>
    </location>
</feature>
<keyword evidence="8" id="KW-1185">Reference proteome</keyword>
<dbReference type="AlphaFoldDB" id="A0A9P5PVS7"/>
<dbReference type="InterPro" id="IPR007219">
    <property type="entry name" value="XnlR_reg_dom"/>
</dbReference>
<keyword evidence="2" id="KW-0479">Metal-binding</keyword>
<dbReference type="GO" id="GO:0003677">
    <property type="term" value="F:DNA binding"/>
    <property type="evidence" value="ECO:0007669"/>
    <property type="project" value="UniProtKB-KW"/>
</dbReference>
<dbReference type="GO" id="GO:0008270">
    <property type="term" value="F:zinc ion binding"/>
    <property type="evidence" value="ECO:0007669"/>
    <property type="project" value="InterPro"/>
</dbReference>